<evidence type="ECO:0000256" key="1">
    <source>
        <dbReference type="SAM" id="SignalP"/>
    </source>
</evidence>
<dbReference type="Proteomes" id="UP000482209">
    <property type="component" value="Unassembled WGS sequence"/>
</dbReference>
<comment type="caution">
    <text evidence="2">The sequence shown here is derived from an EMBL/GenBank/DDBJ whole genome shotgun (WGS) entry which is preliminary data.</text>
</comment>
<keyword evidence="1" id="KW-0732">Signal</keyword>
<dbReference type="AlphaFoldDB" id="A0A6L5XUU6"/>
<name>A0A6L5XUU6_9FIRM</name>
<keyword evidence="3" id="KW-1185">Reference proteome</keyword>
<organism evidence="2 3">
    <name type="scientific">Velocimicrobium porci</name>
    <dbReference type="NCBI Taxonomy" id="2606634"/>
    <lineage>
        <taxon>Bacteria</taxon>
        <taxon>Bacillati</taxon>
        <taxon>Bacillota</taxon>
        <taxon>Clostridia</taxon>
        <taxon>Lachnospirales</taxon>
        <taxon>Lachnospiraceae</taxon>
        <taxon>Velocimicrobium</taxon>
    </lineage>
</organism>
<feature type="signal peptide" evidence="1">
    <location>
        <begin position="1"/>
        <end position="28"/>
    </location>
</feature>
<dbReference type="RefSeq" id="WP_154515645.1">
    <property type="nucleotide sequence ID" value="NZ_VUMT01000001.1"/>
</dbReference>
<feature type="chain" id="PRO_5026716884" evidence="1">
    <location>
        <begin position="29"/>
        <end position="150"/>
    </location>
</feature>
<reference evidence="2 3" key="1">
    <citation type="submission" date="2019-08" db="EMBL/GenBank/DDBJ databases">
        <title>In-depth cultivation of the pig gut microbiome towards novel bacterial diversity and tailored functional studies.</title>
        <authorList>
            <person name="Wylensek D."/>
            <person name="Hitch T.C.A."/>
            <person name="Clavel T."/>
        </authorList>
    </citation>
    <scope>NUCLEOTIDE SEQUENCE [LARGE SCALE GENOMIC DNA]</scope>
    <source>
        <strain evidence="2 3">WCA-693-APC-MOT-I</strain>
    </source>
</reference>
<protein>
    <submittedName>
        <fullName evidence="2">Uncharacterized protein</fullName>
    </submittedName>
</protein>
<gene>
    <name evidence="2" type="ORF">FYJ58_00530</name>
</gene>
<evidence type="ECO:0000313" key="3">
    <source>
        <dbReference type="Proteomes" id="UP000482209"/>
    </source>
</evidence>
<evidence type="ECO:0000313" key="2">
    <source>
        <dbReference type="EMBL" id="MSS62379.1"/>
    </source>
</evidence>
<proteinExistence type="predicted"/>
<dbReference type="EMBL" id="VUMT01000001">
    <property type="protein sequence ID" value="MSS62379.1"/>
    <property type="molecule type" value="Genomic_DNA"/>
</dbReference>
<accession>A0A6L5XUU6</accession>
<sequence length="150" mass="17035">MKNLTKKMIALVVAFSMVLTLVPKTVDAASYTNKVTKTITVYAGETMKLNLYSKAKGKMKINVKVVNDVRYAEFYMVPPNQDWVPFSDTLKNSTFNKKTSIKKGKNEILIISGYGDTLKVKLTITTSKKTIKLGKVYRQKEEYNPVGRRR</sequence>